<dbReference type="GO" id="GO:0016763">
    <property type="term" value="F:pentosyltransferase activity"/>
    <property type="evidence" value="ECO:0007669"/>
    <property type="project" value="TreeGrafter"/>
</dbReference>
<feature type="transmembrane region" description="Helical" evidence="8">
    <location>
        <begin position="316"/>
        <end position="335"/>
    </location>
</feature>
<keyword evidence="6 8" id="KW-1133">Transmembrane helix</keyword>
<comment type="caution">
    <text evidence="10">The sequence shown here is derived from an EMBL/GenBank/DDBJ whole genome shotgun (WGS) entry which is preliminary data.</text>
</comment>
<comment type="subcellular location">
    <subcellularLocation>
        <location evidence="1">Cell membrane</location>
        <topology evidence="1">Multi-pass membrane protein</topology>
    </subcellularLocation>
</comment>
<feature type="transmembrane region" description="Helical" evidence="8">
    <location>
        <begin position="286"/>
        <end position="304"/>
    </location>
</feature>
<keyword evidence="4 10" id="KW-0808">Transferase</keyword>
<evidence type="ECO:0000256" key="1">
    <source>
        <dbReference type="ARBA" id="ARBA00004651"/>
    </source>
</evidence>
<dbReference type="OrthoDB" id="9813729at2"/>
<feature type="transmembrane region" description="Helical" evidence="8">
    <location>
        <begin position="231"/>
        <end position="248"/>
    </location>
</feature>
<dbReference type="Proteomes" id="UP000293347">
    <property type="component" value="Unassembled WGS sequence"/>
</dbReference>
<keyword evidence="2" id="KW-1003">Cell membrane</keyword>
<evidence type="ECO:0000256" key="2">
    <source>
        <dbReference type="ARBA" id="ARBA00022475"/>
    </source>
</evidence>
<organism evidence="10 11">
    <name type="scientific">Pedobacter psychroterrae</name>
    <dbReference type="NCBI Taxonomy" id="2530453"/>
    <lineage>
        <taxon>Bacteria</taxon>
        <taxon>Pseudomonadati</taxon>
        <taxon>Bacteroidota</taxon>
        <taxon>Sphingobacteriia</taxon>
        <taxon>Sphingobacteriales</taxon>
        <taxon>Sphingobacteriaceae</taxon>
        <taxon>Pedobacter</taxon>
    </lineage>
</organism>
<sequence>MAEKKRPEQVLFIFLGVWTLINIIQASFVELHADEAYYWVYSRFLDWGYFDHPPMVALFIKLGDALSASTLGLRLFTVLTSTLSVYLLWQMLKQYADNIRLFVLLFSAIVLFHVYGFITTPDSPLSFFIVLFFYIYQRYEKEDKLKWAVLLTLVIACLLYSKYHAVLVLFFTILSNLKLLKRPSFWGIVIGSGIAFLPHLWWQFQNNFPSFYYHVIDRSAAPYKWSFTGDYLIAQLALAGPLIGWYLYKSVVVTKAGDPFLRAIKYNCVGIFIFFLLSTFKGRVEAHWTLPAMLCLFMLAYVAIAQKGVPKWFEKLAIINIALVVLVRLILIFPVDALMKVKIVAYYFGTEEWAGQIREKAGTSPVIFTDSFQVPSRYNYYTRSTLGFGYDSRYYRKNQYDIWPLEDRLRNKKAYYVIQDSFGDSIAQDTINTSKGVYYGRWLDNVRMYQKVRINPLYGIHRLKPGEQFSCAVYISNPYNEPISLGNAGEKWKCYVEYGFKKDAEFGEFKPFITDTENIKIGAKQWVHVTGAITAPDSPGKYKLVFSVRTDPFSGGRNSDMITVEVAD</sequence>
<feature type="transmembrane region" description="Helical" evidence="8">
    <location>
        <begin position="71"/>
        <end position="89"/>
    </location>
</feature>
<dbReference type="RefSeq" id="WP_131595697.1">
    <property type="nucleotide sequence ID" value="NZ_SJSL01000002.1"/>
</dbReference>
<dbReference type="PANTHER" id="PTHR33908">
    <property type="entry name" value="MANNOSYLTRANSFERASE YKCB-RELATED"/>
    <property type="match status" value="1"/>
</dbReference>
<evidence type="ECO:0000313" key="11">
    <source>
        <dbReference type="Proteomes" id="UP000293347"/>
    </source>
</evidence>
<feature type="transmembrane region" description="Helical" evidence="8">
    <location>
        <begin position="185"/>
        <end position="204"/>
    </location>
</feature>
<dbReference type="AlphaFoldDB" id="A0A4R0NN09"/>
<evidence type="ECO:0000256" key="8">
    <source>
        <dbReference type="SAM" id="Phobius"/>
    </source>
</evidence>
<dbReference type="Pfam" id="PF13231">
    <property type="entry name" value="PMT_2"/>
    <property type="match status" value="1"/>
</dbReference>
<evidence type="ECO:0000256" key="4">
    <source>
        <dbReference type="ARBA" id="ARBA00022679"/>
    </source>
</evidence>
<evidence type="ECO:0000313" key="10">
    <source>
        <dbReference type="EMBL" id="TCD01013.1"/>
    </source>
</evidence>
<dbReference type="GO" id="GO:0005886">
    <property type="term" value="C:plasma membrane"/>
    <property type="evidence" value="ECO:0007669"/>
    <property type="project" value="UniProtKB-SubCell"/>
</dbReference>
<keyword evidence="3" id="KW-0328">Glycosyltransferase</keyword>
<name>A0A4R0NN09_9SPHI</name>
<dbReference type="EMBL" id="SJSL01000002">
    <property type="protein sequence ID" value="TCD01013.1"/>
    <property type="molecule type" value="Genomic_DNA"/>
</dbReference>
<dbReference type="PANTHER" id="PTHR33908:SF11">
    <property type="entry name" value="MEMBRANE PROTEIN"/>
    <property type="match status" value="1"/>
</dbReference>
<protein>
    <submittedName>
        <fullName evidence="10">Glycosyltransferase family 39 protein</fullName>
    </submittedName>
</protein>
<evidence type="ECO:0000256" key="6">
    <source>
        <dbReference type="ARBA" id="ARBA00022989"/>
    </source>
</evidence>
<evidence type="ECO:0000256" key="5">
    <source>
        <dbReference type="ARBA" id="ARBA00022692"/>
    </source>
</evidence>
<evidence type="ECO:0000256" key="3">
    <source>
        <dbReference type="ARBA" id="ARBA00022676"/>
    </source>
</evidence>
<proteinExistence type="predicted"/>
<evidence type="ECO:0000259" key="9">
    <source>
        <dbReference type="Pfam" id="PF13231"/>
    </source>
</evidence>
<feature type="domain" description="Glycosyltransferase RgtA/B/C/D-like" evidence="9">
    <location>
        <begin position="51"/>
        <end position="202"/>
    </location>
</feature>
<keyword evidence="7 8" id="KW-0472">Membrane</keyword>
<gene>
    <name evidence="10" type="ORF">EZ437_09575</name>
</gene>
<feature type="transmembrane region" description="Helical" evidence="8">
    <location>
        <begin position="101"/>
        <end position="118"/>
    </location>
</feature>
<reference evidence="10 11" key="1">
    <citation type="submission" date="2019-02" db="EMBL/GenBank/DDBJ databases">
        <title>Pedobacter sp. RP-1-14 sp. nov., isolated from Arctic soil.</title>
        <authorList>
            <person name="Dahal R.H."/>
        </authorList>
    </citation>
    <scope>NUCLEOTIDE SEQUENCE [LARGE SCALE GENOMIC DNA]</scope>
    <source>
        <strain evidence="10 11">RP-1-14</strain>
    </source>
</reference>
<dbReference type="InterPro" id="IPR050297">
    <property type="entry name" value="LipidA_mod_glycosyltrf_83"/>
</dbReference>
<evidence type="ECO:0000256" key="7">
    <source>
        <dbReference type="ARBA" id="ARBA00023136"/>
    </source>
</evidence>
<dbReference type="GO" id="GO:0009103">
    <property type="term" value="P:lipopolysaccharide biosynthetic process"/>
    <property type="evidence" value="ECO:0007669"/>
    <property type="project" value="UniProtKB-ARBA"/>
</dbReference>
<keyword evidence="11" id="KW-1185">Reference proteome</keyword>
<feature type="transmembrane region" description="Helical" evidence="8">
    <location>
        <begin position="260"/>
        <end position="280"/>
    </location>
</feature>
<dbReference type="InterPro" id="IPR038731">
    <property type="entry name" value="RgtA/B/C-like"/>
</dbReference>
<keyword evidence="5 8" id="KW-0812">Transmembrane</keyword>
<feature type="transmembrane region" description="Helical" evidence="8">
    <location>
        <begin position="147"/>
        <end position="173"/>
    </location>
</feature>
<accession>A0A4R0NN09</accession>